<feature type="transmembrane region" description="Helical" evidence="9">
    <location>
        <begin position="43"/>
        <end position="63"/>
    </location>
</feature>
<evidence type="ECO:0000313" key="10">
    <source>
        <dbReference type="EMBL" id="SDB88106.1"/>
    </source>
</evidence>
<sequence length="149" mass="15623">MSPEQVVRAVQHVVVAISVVALVVAAGFTLYRLSKGPTNLDRIIASDLMLGIAVGGFALHIVLSEETTALPVVLAISLVGFIGAISMARFVHDRQPSSPPDVRRSRRRGDTGRQTVRGERPVVAPAGEPRAGRPAPEPMAGGTDRGGEA</sequence>
<reference evidence="10 11" key="1">
    <citation type="submission" date="2016-06" db="EMBL/GenBank/DDBJ databases">
        <authorList>
            <person name="Olsen C.W."/>
            <person name="Carey S."/>
            <person name="Hinshaw L."/>
            <person name="Karasin A.I."/>
        </authorList>
    </citation>
    <scope>NUCLEOTIDE SEQUENCE [LARGE SCALE GENOMIC DNA]</scope>
    <source>
        <strain evidence="10 11">LZ-22</strain>
    </source>
</reference>
<name>A0A1G6H3W4_9ACTN</name>
<dbReference type="AlphaFoldDB" id="A0A1G6H3W4"/>
<feature type="transmembrane region" description="Helical" evidence="9">
    <location>
        <begin position="69"/>
        <end position="91"/>
    </location>
</feature>
<accession>A0A1G6H3W4</accession>
<keyword evidence="7 9" id="KW-0472">Membrane</keyword>
<dbReference type="GO" id="GO:0005886">
    <property type="term" value="C:plasma membrane"/>
    <property type="evidence" value="ECO:0007669"/>
    <property type="project" value="UniProtKB-SubCell"/>
</dbReference>
<dbReference type="RefSeq" id="WP_092610359.1">
    <property type="nucleotide sequence ID" value="NZ_FMYF01000006.1"/>
</dbReference>
<dbReference type="OrthoDB" id="3733837at2"/>
<feature type="region of interest" description="Disordered" evidence="8">
    <location>
        <begin position="93"/>
        <end position="149"/>
    </location>
</feature>
<dbReference type="Proteomes" id="UP000199086">
    <property type="component" value="Unassembled WGS sequence"/>
</dbReference>
<feature type="transmembrane region" description="Helical" evidence="9">
    <location>
        <begin position="12"/>
        <end position="31"/>
    </location>
</feature>
<proteinExistence type="inferred from homology"/>
<evidence type="ECO:0000256" key="1">
    <source>
        <dbReference type="ARBA" id="ARBA00004651"/>
    </source>
</evidence>
<dbReference type="Pfam" id="PF04066">
    <property type="entry name" value="MrpF_PhaF"/>
    <property type="match status" value="1"/>
</dbReference>
<feature type="compositionally biased region" description="Low complexity" evidence="8">
    <location>
        <begin position="124"/>
        <end position="142"/>
    </location>
</feature>
<comment type="similarity">
    <text evidence="2">Belongs to the CPA3 antiporters (TC 2.A.63) subunit F family.</text>
</comment>
<keyword evidence="5 9" id="KW-0812">Transmembrane</keyword>
<comment type="subcellular location">
    <subcellularLocation>
        <location evidence="1">Cell membrane</location>
        <topology evidence="1">Multi-pass membrane protein</topology>
    </subcellularLocation>
</comment>
<evidence type="ECO:0000256" key="6">
    <source>
        <dbReference type="ARBA" id="ARBA00022989"/>
    </source>
</evidence>
<gene>
    <name evidence="10" type="ORF">GA0111570_10639</name>
</gene>
<keyword evidence="4" id="KW-1003">Cell membrane</keyword>
<keyword evidence="3" id="KW-0813">Transport</keyword>
<dbReference type="InterPro" id="IPR007208">
    <property type="entry name" value="MrpF/PhaF-like"/>
</dbReference>
<dbReference type="PANTHER" id="PTHR34702">
    <property type="entry name" value="NA(+)/H(+) ANTIPORTER SUBUNIT F1"/>
    <property type="match status" value="1"/>
</dbReference>
<keyword evidence="6 9" id="KW-1133">Transmembrane helix</keyword>
<dbReference type="PANTHER" id="PTHR34702:SF1">
    <property type="entry name" value="NA(+)_H(+) ANTIPORTER SUBUNIT F"/>
    <property type="match status" value="1"/>
</dbReference>
<evidence type="ECO:0000256" key="3">
    <source>
        <dbReference type="ARBA" id="ARBA00022448"/>
    </source>
</evidence>
<evidence type="ECO:0000256" key="7">
    <source>
        <dbReference type="ARBA" id="ARBA00023136"/>
    </source>
</evidence>
<evidence type="ECO:0000256" key="9">
    <source>
        <dbReference type="SAM" id="Phobius"/>
    </source>
</evidence>
<keyword evidence="11" id="KW-1185">Reference proteome</keyword>
<dbReference type="STRING" id="1577474.GA0111570_10639"/>
<feature type="compositionally biased region" description="Basic and acidic residues" evidence="8">
    <location>
        <begin position="108"/>
        <end position="120"/>
    </location>
</feature>
<dbReference type="EMBL" id="FMYF01000006">
    <property type="protein sequence ID" value="SDB88106.1"/>
    <property type="molecule type" value="Genomic_DNA"/>
</dbReference>
<evidence type="ECO:0000256" key="4">
    <source>
        <dbReference type="ARBA" id="ARBA00022475"/>
    </source>
</evidence>
<organism evidence="10 11">
    <name type="scientific">Raineyella antarctica</name>
    <dbReference type="NCBI Taxonomy" id="1577474"/>
    <lineage>
        <taxon>Bacteria</taxon>
        <taxon>Bacillati</taxon>
        <taxon>Actinomycetota</taxon>
        <taxon>Actinomycetes</taxon>
        <taxon>Propionibacteriales</taxon>
        <taxon>Propionibacteriaceae</taxon>
        <taxon>Raineyella</taxon>
    </lineage>
</organism>
<evidence type="ECO:0000256" key="2">
    <source>
        <dbReference type="ARBA" id="ARBA00009212"/>
    </source>
</evidence>
<evidence type="ECO:0000256" key="5">
    <source>
        <dbReference type="ARBA" id="ARBA00022692"/>
    </source>
</evidence>
<protein>
    <submittedName>
        <fullName evidence="10">Multicomponent Na+:H+ antiporter subunit F</fullName>
    </submittedName>
</protein>
<evidence type="ECO:0000313" key="11">
    <source>
        <dbReference type="Proteomes" id="UP000199086"/>
    </source>
</evidence>
<evidence type="ECO:0000256" key="8">
    <source>
        <dbReference type="SAM" id="MobiDB-lite"/>
    </source>
</evidence>
<dbReference type="GO" id="GO:0015385">
    <property type="term" value="F:sodium:proton antiporter activity"/>
    <property type="evidence" value="ECO:0007669"/>
    <property type="project" value="TreeGrafter"/>
</dbReference>